<dbReference type="Pfam" id="PF05866">
    <property type="entry name" value="RusA"/>
    <property type="match status" value="1"/>
</dbReference>
<organism evidence="1 2">
    <name type="scientific">Glycocaulis abyssi</name>
    <dbReference type="NCBI Taxonomy" id="1433403"/>
    <lineage>
        <taxon>Bacteria</taxon>
        <taxon>Pseudomonadati</taxon>
        <taxon>Pseudomonadota</taxon>
        <taxon>Alphaproteobacteria</taxon>
        <taxon>Maricaulales</taxon>
        <taxon>Maricaulaceae</taxon>
        <taxon>Glycocaulis</taxon>
    </lineage>
</organism>
<comment type="caution">
    <text evidence="1">The sequence shown here is derived from an EMBL/GenBank/DDBJ whole genome shotgun (WGS) entry which is preliminary data.</text>
</comment>
<dbReference type="Gene3D" id="3.30.1330.70">
    <property type="entry name" value="Holliday junction resolvase RusA"/>
    <property type="match status" value="1"/>
</dbReference>
<protein>
    <submittedName>
        <fullName evidence="1">RusA family crossover junction endodeoxyribonuclease</fullName>
    </submittedName>
</protein>
<evidence type="ECO:0000313" key="2">
    <source>
        <dbReference type="Proteomes" id="UP001596024"/>
    </source>
</evidence>
<gene>
    <name evidence="1" type="ORF">ACFPB0_04595</name>
</gene>
<accession>A0ABV9N877</accession>
<proteinExistence type="predicted"/>
<sequence length="143" mass="15912">MAGVGDFFPLEVLIPGVPVSHQARPAGRAAWQEKVRGAATERRNHTSELGWSDARPVSVLIYYFADALMQGDVDNIVKPILDGLETVCYLDDNQVERVTVQKFEPTVEREFLSLSDQLAAALDAEPPLVYIRIDDDLGWRTIS</sequence>
<dbReference type="InterPro" id="IPR036614">
    <property type="entry name" value="RusA-like_sf"/>
</dbReference>
<name>A0ABV9N877_9PROT</name>
<evidence type="ECO:0000313" key="1">
    <source>
        <dbReference type="EMBL" id="MFC4724562.1"/>
    </source>
</evidence>
<keyword evidence="2" id="KW-1185">Reference proteome</keyword>
<reference evidence="2" key="1">
    <citation type="journal article" date="2019" name="Int. J. Syst. Evol. Microbiol.">
        <title>The Global Catalogue of Microorganisms (GCM) 10K type strain sequencing project: providing services to taxonomists for standard genome sequencing and annotation.</title>
        <authorList>
            <consortium name="The Broad Institute Genomics Platform"/>
            <consortium name="The Broad Institute Genome Sequencing Center for Infectious Disease"/>
            <person name="Wu L."/>
            <person name="Ma J."/>
        </authorList>
    </citation>
    <scope>NUCLEOTIDE SEQUENCE [LARGE SCALE GENOMIC DNA]</scope>
    <source>
        <strain evidence="2">CCUG 62981</strain>
    </source>
</reference>
<dbReference type="RefSeq" id="WP_371393707.1">
    <property type="nucleotide sequence ID" value="NZ_CP163421.1"/>
</dbReference>
<dbReference type="InterPro" id="IPR008822">
    <property type="entry name" value="Endonuclease_RusA-like"/>
</dbReference>
<dbReference type="Proteomes" id="UP001596024">
    <property type="component" value="Unassembled WGS sequence"/>
</dbReference>
<dbReference type="EMBL" id="JBHSGQ010000002">
    <property type="protein sequence ID" value="MFC4724562.1"/>
    <property type="molecule type" value="Genomic_DNA"/>
</dbReference>
<dbReference type="SUPFAM" id="SSF103084">
    <property type="entry name" value="Holliday junction resolvase RusA"/>
    <property type="match status" value="1"/>
</dbReference>